<evidence type="ECO:0000313" key="3">
    <source>
        <dbReference type="EMBL" id="OAT46951.1"/>
    </source>
</evidence>
<evidence type="ECO:0000256" key="1">
    <source>
        <dbReference type="ARBA" id="ARBA00023125"/>
    </source>
</evidence>
<dbReference type="Gene3D" id="1.10.10.60">
    <property type="entry name" value="Homeodomain-like"/>
    <property type="match status" value="1"/>
</dbReference>
<reference evidence="3 4" key="1">
    <citation type="submission" date="2016-04" db="EMBL/GenBank/DDBJ databases">
        <title>ATOL: Assembling a taxonomically balanced genome-scale reconstruction of the evolutionary history of the Enterobacteriaceae.</title>
        <authorList>
            <person name="Plunkett G.III."/>
            <person name="Neeno-Eckwall E.C."/>
            <person name="Glasner J.D."/>
            <person name="Perna N.T."/>
        </authorList>
    </citation>
    <scope>NUCLEOTIDE SEQUENCE [LARGE SCALE GENOMIC DNA]</scope>
    <source>
        <strain evidence="3 4">ATCC 700826</strain>
    </source>
</reference>
<feature type="domain" description="HTH araC/xylS-type" evidence="2">
    <location>
        <begin position="204"/>
        <end position="278"/>
    </location>
</feature>
<evidence type="ECO:0000259" key="2">
    <source>
        <dbReference type="PROSITE" id="PS01124"/>
    </source>
</evidence>
<accession>A0AAJ3HSG7</accession>
<sequence>MLSQTLLQLNAASSSNTSPHLMVGESNMLNEIGYPLPLSYIVLMVCLEGQGIINIGFQHYAIKPNDILILGDDTISILLKRTAKFRLFYCFIDKSFASEIAYSLSSTLFAFLHENPICTPKAEQVEALKCWIAQTNYIQKNYPEYQKLMLRNHLQNLFFAITESIPTHFSIAKKEYSRKERLCWQFWELIGTYCHQHRDVAFYADYLSITPFYLSQITKQFFNDTPKILINRQVILEIKALLTHTALSALKLSFDDPSYLCRYFKRETGNSLSGYRRQYQRQ</sequence>
<dbReference type="SUPFAM" id="SSF51215">
    <property type="entry name" value="Regulatory protein AraC"/>
    <property type="match status" value="1"/>
</dbReference>
<proteinExistence type="predicted"/>
<dbReference type="EMBL" id="LXEV01000022">
    <property type="protein sequence ID" value="OAT46951.1"/>
    <property type="molecule type" value="Genomic_DNA"/>
</dbReference>
<dbReference type="GO" id="GO:0003700">
    <property type="term" value="F:DNA-binding transcription factor activity"/>
    <property type="evidence" value="ECO:0007669"/>
    <property type="project" value="InterPro"/>
</dbReference>
<keyword evidence="4" id="KW-1185">Reference proteome</keyword>
<dbReference type="Pfam" id="PF12833">
    <property type="entry name" value="HTH_18"/>
    <property type="match status" value="1"/>
</dbReference>
<keyword evidence="1" id="KW-0238">DNA-binding</keyword>
<dbReference type="SMART" id="SM00342">
    <property type="entry name" value="HTH_ARAC"/>
    <property type="match status" value="1"/>
</dbReference>
<gene>
    <name evidence="3" type="ORF">M997_1949</name>
</gene>
<dbReference type="PANTHER" id="PTHR43280:SF32">
    <property type="entry name" value="TRANSCRIPTIONAL REGULATORY PROTEIN"/>
    <property type="match status" value="1"/>
</dbReference>
<protein>
    <submittedName>
        <fullName evidence="3">AraC family transcriptional regulator</fullName>
    </submittedName>
</protein>
<organism evidence="3 4">
    <name type="scientific">Proteus hauseri ATCC 700826</name>
    <dbReference type="NCBI Taxonomy" id="1354271"/>
    <lineage>
        <taxon>Bacteria</taxon>
        <taxon>Pseudomonadati</taxon>
        <taxon>Pseudomonadota</taxon>
        <taxon>Gammaproteobacteria</taxon>
        <taxon>Enterobacterales</taxon>
        <taxon>Morganellaceae</taxon>
        <taxon>Proteus</taxon>
    </lineage>
</organism>
<dbReference type="PROSITE" id="PS01124">
    <property type="entry name" value="HTH_ARAC_FAMILY_2"/>
    <property type="match status" value="1"/>
</dbReference>
<dbReference type="PANTHER" id="PTHR43280">
    <property type="entry name" value="ARAC-FAMILY TRANSCRIPTIONAL REGULATOR"/>
    <property type="match status" value="1"/>
</dbReference>
<comment type="caution">
    <text evidence="3">The sequence shown here is derived from an EMBL/GenBank/DDBJ whole genome shotgun (WGS) entry which is preliminary data.</text>
</comment>
<dbReference type="InterPro" id="IPR037923">
    <property type="entry name" value="HTH-like"/>
</dbReference>
<dbReference type="RefSeq" id="WP_064719925.1">
    <property type="nucleotide sequence ID" value="NZ_LXEV01000022.1"/>
</dbReference>
<evidence type="ECO:0000313" key="4">
    <source>
        <dbReference type="Proteomes" id="UP000078250"/>
    </source>
</evidence>
<dbReference type="InterPro" id="IPR018060">
    <property type="entry name" value="HTH_AraC"/>
</dbReference>
<name>A0AAJ3HSG7_PROHU</name>
<dbReference type="Proteomes" id="UP000078250">
    <property type="component" value="Unassembled WGS sequence"/>
</dbReference>
<dbReference type="AlphaFoldDB" id="A0AAJ3HSG7"/>
<dbReference type="GO" id="GO:0043565">
    <property type="term" value="F:sequence-specific DNA binding"/>
    <property type="evidence" value="ECO:0007669"/>
    <property type="project" value="InterPro"/>
</dbReference>